<organism evidence="9 10">
    <name type="scientific">Monoraphidium neglectum</name>
    <dbReference type="NCBI Taxonomy" id="145388"/>
    <lineage>
        <taxon>Eukaryota</taxon>
        <taxon>Viridiplantae</taxon>
        <taxon>Chlorophyta</taxon>
        <taxon>core chlorophytes</taxon>
        <taxon>Chlorophyceae</taxon>
        <taxon>CS clade</taxon>
        <taxon>Sphaeropleales</taxon>
        <taxon>Selenastraceae</taxon>
        <taxon>Monoraphidium</taxon>
    </lineage>
</organism>
<dbReference type="InterPro" id="IPR016135">
    <property type="entry name" value="UBQ-conjugating_enzyme/RWD"/>
</dbReference>
<evidence type="ECO:0000256" key="5">
    <source>
        <dbReference type="ARBA" id="ARBA00022845"/>
    </source>
</evidence>
<evidence type="ECO:0000256" key="1">
    <source>
        <dbReference type="ARBA" id="ARBA00004496"/>
    </source>
</evidence>
<keyword evidence="6" id="KW-0346">Stress response</keyword>
<evidence type="ECO:0000256" key="6">
    <source>
        <dbReference type="ARBA" id="ARBA00023016"/>
    </source>
</evidence>
<dbReference type="InterPro" id="IPR001498">
    <property type="entry name" value="Impact_N"/>
</dbReference>
<feature type="domain" description="RWD" evidence="8">
    <location>
        <begin position="8"/>
        <end position="105"/>
    </location>
</feature>
<evidence type="ECO:0000256" key="3">
    <source>
        <dbReference type="ARBA" id="ARBA00022490"/>
    </source>
</evidence>
<reference evidence="9 10" key="1">
    <citation type="journal article" date="2013" name="BMC Genomics">
        <title>Reconstruction of the lipid metabolism for the microalga Monoraphidium neglectum from its genome sequence reveals characteristics suitable for biofuel production.</title>
        <authorList>
            <person name="Bogen C."/>
            <person name="Al-Dilaimi A."/>
            <person name="Albersmeier A."/>
            <person name="Wichmann J."/>
            <person name="Grundmann M."/>
            <person name="Rupp O."/>
            <person name="Lauersen K.J."/>
            <person name="Blifernez-Klassen O."/>
            <person name="Kalinowski J."/>
            <person name="Goesmann A."/>
            <person name="Mussgnug J.H."/>
            <person name="Kruse O."/>
        </authorList>
    </citation>
    <scope>NUCLEOTIDE SEQUENCE [LARGE SCALE GENOMIC DNA]</scope>
    <source>
        <strain evidence="9 10">SAG 48.87</strain>
    </source>
</reference>
<dbReference type="STRING" id="145388.A0A0D2LWP3"/>
<dbReference type="Proteomes" id="UP000054498">
    <property type="component" value="Unassembled WGS sequence"/>
</dbReference>
<protein>
    <recommendedName>
        <fullName evidence="8">RWD domain-containing protein</fullName>
    </recommendedName>
</protein>
<evidence type="ECO:0000256" key="2">
    <source>
        <dbReference type="ARBA" id="ARBA00007665"/>
    </source>
</evidence>
<accession>A0A0D2LWP3</accession>
<name>A0A0D2LWP3_9CHLO</name>
<dbReference type="GO" id="GO:0140469">
    <property type="term" value="P:GCN2-mediated signaling"/>
    <property type="evidence" value="ECO:0007669"/>
    <property type="project" value="TreeGrafter"/>
</dbReference>
<dbReference type="GeneID" id="25729389"/>
<dbReference type="Pfam" id="PF05773">
    <property type="entry name" value="RWD"/>
    <property type="match status" value="1"/>
</dbReference>
<dbReference type="GO" id="GO:0005737">
    <property type="term" value="C:cytoplasm"/>
    <property type="evidence" value="ECO:0007669"/>
    <property type="project" value="UniProtKB-SubCell"/>
</dbReference>
<feature type="region of interest" description="Disordered" evidence="7">
    <location>
        <begin position="131"/>
        <end position="177"/>
    </location>
</feature>
<dbReference type="CDD" id="cd23821">
    <property type="entry name" value="RWD_IMPACT"/>
    <property type="match status" value="1"/>
</dbReference>
<dbReference type="Gene3D" id="3.10.110.10">
    <property type="entry name" value="Ubiquitin Conjugating Enzyme"/>
    <property type="match status" value="1"/>
</dbReference>
<evidence type="ECO:0000259" key="8">
    <source>
        <dbReference type="PROSITE" id="PS50908"/>
    </source>
</evidence>
<dbReference type="KEGG" id="mng:MNEG_12064"/>
<dbReference type="InterPro" id="IPR036956">
    <property type="entry name" value="Impact_N_sf"/>
</dbReference>
<dbReference type="Gene3D" id="3.30.230.30">
    <property type="entry name" value="Impact, N-terminal domain"/>
    <property type="match status" value="1"/>
</dbReference>
<dbReference type="Pfam" id="PF01205">
    <property type="entry name" value="Impact_N"/>
    <property type="match status" value="1"/>
</dbReference>
<dbReference type="InterPro" id="IPR023582">
    <property type="entry name" value="Impact"/>
</dbReference>
<dbReference type="GO" id="GO:0006446">
    <property type="term" value="P:regulation of translational initiation"/>
    <property type="evidence" value="ECO:0007669"/>
    <property type="project" value="TreeGrafter"/>
</dbReference>
<dbReference type="OrthoDB" id="69641at2759"/>
<proteinExistence type="inferred from homology"/>
<dbReference type="PANTHER" id="PTHR16301">
    <property type="entry name" value="IMPACT-RELATED"/>
    <property type="match status" value="1"/>
</dbReference>
<evidence type="ECO:0000313" key="10">
    <source>
        <dbReference type="Proteomes" id="UP000054498"/>
    </source>
</evidence>
<dbReference type="EMBL" id="KK103262">
    <property type="protein sequence ID" value="KIY95899.1"/>
    <property type="molecule type" value="Genomic_DNA"/>
</dbReference>
<dbReference type="PROSITE" id="PS50908">
    <property type="entry name" value="RWD"/>
    <property type="match status" value="1"/>
</dbReference>
<keyword evidence="3" id="KW-0963">Cytoplasm</keyword>
<dbReference type="SUPFAM" id="SSF54211">
    <property type="entry name" value="Ribosomal protein S5 domain 2-like"/>
    <property type="match status" value="1"/>
</dbReference>
<comment type="similarity">
    <text evidence="2">Belongs to the IMPACT family.</text>
</comment>
<evidence type="ECO:0000256" key="4">
    <source>
        <dbReference type="ARBA" id="ARBA00022491"/>
    </source>
</evidence>
<dbReference type="RefSeq" id="XP_013894919.1">
    <property type="nucleotide sequence ID" value="XM_014039465.1"/>
</dbReference>
<keyword evidence="10" id="KW-1185">Reference proteome</keyword>
<dbReference type="AlphaFoldDB" id="A0A0D2LWP3"/>
<dbReference type="PANTHER" id="PTHR16301:SF25">
    <property type="entry name" value="PROTEIN IMPACT"/>
    <property type="match status" value="1"/>
</dbReference>
<comment type="subcellular location">
    <subcellularLocation>
        <location evidence="1">Cytoplasm</location>
    </subcellularLocation>
</comment>
<evidence type="ECO:0000313" key="9">
    <source>
        <dbReference type="EMBL" id="KIY95899.1"/>
    </source>
</evidence>
<dbReference type="InterPro" id="IPR006575">
    <property type="entry name" value="RWD_dom"/>
</dbReference>
<evidence type="ECO:0000256" key="7">
    <source>
        <dbReference type="SAM" id="MobiDB-lite"/>
    </source>
</evidence>
<dbReference type="SMART" id="SM00591">
    <property type="entry name" value="RWD"/>
    <property type="match status" value="1"/>
</dbReference>
<keyword evidence="4" id="KW-0678">Repressor</keyword>
<keyword evidence="5" id="KW-0810">Translation regulation</keyword>
<dbReference type="InterPro" id="IPR020568">
    <property type="entry name" value="Ribosomal_Su5_D2-typ_SF"/>
</dbReference>
<dbReference type="SUPFAM" id="SSF54495">
    <property type="entry name" value="UBC-like"/>
    <property type="match status" value="1"/>
</dbReference>
<sequence length="335" mass="35550">MDHEQQAEEFETLKAIYGDDVTLLLQEGTIEVCIPCREVQPHAVARATCPVDYPSASPPVAEVVAPHLPPELISEAAAQLESLFVPGEIVLFSWIEWLRERHVDWQHWQQQQQEEEEEAAAALAAAVARGHIGNSGSGSEGDASETEEGSGREEASVAGALARRERQEAAAASRGGGDGDLESLMAAVAPRIVSGAPLTERRSTFQAHVCRVTDAREVEAVIAVLLQNNKIRGATHPAIMAYRISTPRPGVYLQDCDDDGEDAAGGRLLHLLQLARAEDVVVVVSRWFGGVLLGPSRFGLISNCARELLVSTGFIAGAGEGGGGGGGGRKKGKGR</sequence>
<gene>
    <name evidence="9" type="ORF">MNEG_12064</name>
</gene>